<gene>
    <name evidence="6" type="ORF">EUBSIR_01420</name>
</gene>
<dbReference type="Proteomes" id="UP000005326">
    <property type="component" value="Unassembled WGS sequence"/>
</dbReference>
<protein>
    <submittedName>
        <fullName evidence="6">Sugar-binding domain protein</fullName>
    </submittedName>
</protein>
<dbReference type="PANTHER" id="PTHR30146">
    <property type="entry name" value="LACI-RELATED TRANSCRIPTIONAL REPRESSOR"/>
    <property type="match status" value="1"/>
</dbReference>
<evidence type="ECO:0000259" key="4">
    <source>
        <dbReference type="PROSITE" id="PS50932"/>
    </source>
</evidence>
<dbReference type="InterPro" id="IPR010982">
    <property type="entry name" value="Lambda_DNA-bd_dom_sf"/>
</dbReference>
<sequence>MLMSVTIKDVAKSANVSVATVSRVLNKKSNVSEEAIQAVNSAVQALGYSPSFLGRDLRKSETRRILAIIASTEQSFYSDVIRGMEVAAFSQGYDVLIATTHDVPNHEMHLLGMLFSRAVDGAVLLGPKLDAATINSLGEKHNIAMCLERLDNCNVLTVTIDNVKAGRDAVNYLIRKGHKKIGLITTLQRSQSSIDREIGYKLALKDNGIPYNEDYVYFGGYETEQGMRGCEYLMNLPSPPTAIFSISDIIAIGAMNYALSKGYRIGKDLIFMGFDNIQYSHMFVPHLSTVEQPCYAQGKLVIEKLIENMKATNPDHNLYTLPHSLVLRESTGD</sequence>
<accession>B0MNL3</accession>
<feature type="domain" description="HTH lacI-type" evidence="4">
    <location>
        <begin position="5"/>
        <end position="59"/>
    </location>
</feature>
<dbReference type="SUPFAM" id="SSF47413">
    <property type="entry name" value="lambda repressor-like DNA-binding domains"/>
    <property type="match status" value="1"/>
</dbReference>
<dbReference type="PROSITE" id="PS50932">
    <property type="entry name" value="HTH_LACI_2"/>
    <property type="match status" value="1"/>
</dbReference>
<dbReference type="Gene3D" id="3.40.50.2300">
    <property type="match status" value="2"/>
</dbReference>
<proteinExistence type="predicted"/>
<dbReference type="InterPro" id="IPR001761">
    <property type="entry name" value="Peripla_BP/Lac1_sug-bd_dom"/>
</dbReference>
<dbReference type="PROSITE" id="PS50943">
    <property type="entry name" value="HTH_CROC1"/>
    <property type="match status" value="1"/>
</dbReference>
<dbReference type="Pfam" id="PF00532">
    <property type="entry name" value="Peripla_BP_1"/>
    <property type="match status" value="1"/>
</dbReference>
<dbReference type="CDD" id="cd06284">
    <property type="entry name" value="PBP1_LacI-like"/>
    <property type="match status" value="1"/>
</dbReference>
<dbReference type="InterPro" id="IPR000843">
    <property type="entry name" value="HTH_LacI"/>
</dbReference>
<dbReference type="AlphaFoldDB" id="B0MNL3"/>
<evidence type="ECO:0000313" key="6">
    <source>
        <dbReference type="EMBL" id="EDS00725.1"/>
    </source>
</evidence>
<dbReference type="PRINTS" id="PR00036">
    <property type="entry name" value="HTHLACI"/>
</dbReference>
<keyword evidence="2" id="KW-0238">DNA-binding</keyword>
<keyword evidence="3" id="KW-0804">Transcription</keyword>
<name>B0MNL3_9FIRM</name>
<dbReference type="SMART" id="SM00354">
    <property type="entry name" value="HTH_LACI"/>
    <property type="match status" value="1"/>
</dbReference>
<keyword evidence="1" id="KW-0805">Transcription regulation</keyword>
<dbReference type="EMBL" id="ABCA03000046">
    <property type="protein sequence ID" value="EDS00725.1"/>
    <property type="molecule type" value="Genomic_DNA"/>
</dbReference>
<reference evidence="6" key="2">
    <citation type="submission" date="2014-06" db="EMBL/GenBank/DDBJ databases">
        <title>Draft genome sequence of Eubacterium siraeum (DSM 15702).</title>
        <authorList>
            <person name="Sudarsanam P."/>
            <person name="Ley R."/>
            <person name="Guruge J."/>
            <person name="Turnbaugh P.J."/>
            <person name="Mahowald M."/>
            <person name="Liep D."/>
            <person name="Gordon J."/>
        </authorList>
    </citation>
    <scope>NUCLEOTIDE SEQUENCE</scope>
    <source>
        <strain evidence="6">DSM 15702</strain>
    </source>
</reference>
<feature type="domain" description="HTH cro/C1-type" evidence="5">
    <location>
        <begin position="6"/>
        <end position="53"/>
    </location>
</feature>
<dbReference type="GO" id="GO:0003700">
    <property type="term" value="F:DNA-binding transcription factor activity"/>
    <property type="evidence" value="ECO:0007669"/>
    <property type="project" value="TreeGrafter"/>
</dbReference>
<dbReference type="InterPro" id="IPR028082">
    <property type="entry name" value="Peripla_BP_I"/>
</dbReference>
<dbReference type="Gene3D" id="1.10.260.40">
    <property type="entry name" value="lambda repressor-like DNA-binding domains"/>
    <property type="match status" value="1"/>
</dbReference>
<dbReference type="Pfam" id="PF00356">
    <property type="entry name" value="LacI"/>
    <property type="match status" value="1"/>
</dbReference>
<evidence type="ECO:0000313" key="7">
    <source>
        <dbReference type="Proteomes" id="UP000005326"/>
    </source>
</evidence>
<dbReference type="PROSITE" id="PS00356">
    <property type="entry name" value="HTH_LACI_1"/>
    <property type="match status" value="1"/>
</dbReference>
<keyword evidence="7" id="KW-1185">Reference proteome</keyword>
<dbReference type="PANTHER" id="PTHR30146:SF109">
    <property type="entry name" value="HTH-TYPE TRANSCRIPTIONAL REGULATOR GALS"/>
    <property type="match status" value="1"/>
</dbReference>
<reference evidence="6" key="1">
    <citation type="submission" date="2007-10" db="EMBL/GenBank/DDBJ databases">
        <authorList>
            <person name="Fulton L."/>
            <person name="Clifton S."/>
            <person name="Fulton B."/>
            <person name="Xu J."/>
            <person name="Minx P."/>
            <person name="Pepin K.H."/>
            <person name="Johnson M."/>
            <person name="Thiruvilangam P."/>
            <person name="Bhonagiri V."/>
            <person name="Nash W.E."/>
            <person name="Mardis E.R."/>
            <person name="Wilson R.K."/>
        </authorList>
    </citation>
    <scope>NUCLEOTIDE SEQUENCE [LARGE SCALE GENOMIC DNA]</scope>
    <source>
        <strain evidence="6">DSM 15702</strain>
    </source>
</reference>
<comment type="caution">
    <text evidence="6">The sequence shown here is derived from an EMBL/GenBank/DDBJ whole genome shotgun (WGS) entry which is preliminary data.</text>
</comment>
<dbReference type="CDD" id="cd01392">
    <property type="entry name" value="HTH_LacI"/>
    <property type="match status" value="1"/>
</dbReference>
<dbReference type="GO" id="GO:0000976">
    <property type="term" value="F:transcription cis-regulatory region binding"/>
    <property type="evidence" value="ECO:0007669"/>
    <property type="project" value="TreeGrafter"/>
</dbReference>
<dbReference type="SUPFAM" id="SSF53822">
    <property type="entry name" value="Periplasmic binding protein-like I"/>
    <property type="match status" value="1"/>
</dbReference>
<evidence type="ECO:0000256" key="3">
    <source>
        <dbReference type="ARBA" id="ARBA00023163"/>
    </source>
</evidence>
<organism evidence="6 7">
    <name type="scientific">[Eubacterium] siraeum DSM 15702</name>
    <dbReference type="NCBI Taxonomy" id="428128"/>
    <lineage>
        <taxon>Bacteria</taxon>
        <taxon>Bacillati</taxon>
        <taxon>Bacillota</taxon>
        <taxon>Clostridia</taxon>
        <taxon>Eubacteriales</taxon>
        <taxon>Oscillospiraceae</taxon>
        <taxon>Oscillospiraceae incertae sedis</taxon>
    </lineage>
</organism>
<dbReference type="InterPro" id="IPR001387">
    <property type="entry name" value="Cro/C1-type_HTH"/>
</dbReference>
<evidence type="ECO:0000256" key="1">
    <source>
        <dbReference type="ARBA" id="ARBA00023015"/>
    </source>
</evidence>
<evidence type="ECO:0000256" key="2">
    <source>
        <dbReference type="ARBA" id="ARBA00023125"/>
    </source>
</evidence>
<evidence type="ECO:0000259" key="5">
    <source>
        <dbReference type="PROSITE" id="PS50943"/>
    </source>
</evidence>